<evidence type="ECO:0000256" key="4">
    <source>
        <dbReference type="ARBA" id="ARBA00022679"/>
    </source>
</evidence>
<dbReference type="PRINTS" id="PR01243">
    <property type="entry name" value="NUCDPKINASE"/>
</dbReference>
<evidence type="ECO:0000256" key="3">
    <source>
        <dbReference type="ARBA" id="ARBA00012966"/>
    </source>
</evidence>
<dbReference type="Proteomes" id="UP000465601">
    <property type="component" value="Unassembled WGS sequence"/>
</dbReference>
<dbReference type="OrthoDB" id="9801161at2"/>
<dbReference type="GO" id="GO:0006241">
    <property type="term" value="P:CTP biosynthetic process"/>
    <property type="evidence" value="ECO:0007669"/>
    <property type="project" value="InterPro"/>
</dbReference>
<organism evidence="10 11">
    <name type="scientific">Alkaliphilus serpentinus</name>
    <dbReference type="NCBI Taxonomy" id="1482731"/>
    <lineage>
        <taxon>Bacteria</taxon>
        <taxon>Bacillati</taxon>
        <taxon>Bacillota</taxon>
        <taxon>Clostridia</taxon>
        <taxon>Peptostreptococcales</taxon>
        <taxon>Natronincolaceae</taxon>
        <taxon>Alkaliphilus</taxon>
    </lineage>
</organism>
<protein>
    <recommendedName>
        <fullName evidence="3">nucleoside-diphosphate kinase</fullName>
        <ecNumber evidence="3">2.7.4.6</ecNumber>
    </recommendedName>
</protein>
<evidence type="ECO:0000256" key="1">
    <source>
        <dbReference type="ARBA" id="ARBA00001946"/>
    </source>
</evidence>
<dbReference type="Gene3D" id="3.30.70.141">
    <property type="entry name" value="Nucleoside diphosphate kinase-like domain"/>
    <property type="match status" value="1"/>
</dbReference>
<keyword evidence="4" id="KW-0808">Transferase</keyword>
<dbReference type="PANTHER" id="PTHR11349">
    <property type="entry name" value="NUCLEOSIDE DIPHOSPHATE KINASE"/>
    <property type="match status" value="1"/>
</dbReference>
<evidence type="ECO:0000259" key="9">
    <source>
        <dbReference type="SMART" id="SM00562"/>
    </source>
</evidence>
<evidence type="ECO:0000256" key="5">
    <source>
        <dbReference type="ARBA" id="ARBA00022777"/>
    </source>
</evidence>
<name>A0A833M9H1_9FIRM</name>
<comment type="similarity">
    <text evidence="2 7 8">Belongs to the NDK family.</text>
</comment>
<dbReference type="EC" id="2.7.4.6" evidence="3"/>
<evidence type="ECO:0000256" key="6">
    <source>
        <dbReference type="ARBA" id="ARBA00023080"/>
    </source>
</evidence>
<keyword evidence="11" id="KW-1185">Reference proteome</keyword>
<keyword evidence="5 10" id="KW-0418">Kinase</keyword>
<dbReference type="PROSITE" id="PS51374">
    <property type="entry name" value="NDPK_LIKE"/>
    <property type="match status" value="1"/>
</dbReference>
<dbReference type="GO" id="GO:0006183">
    <property type="term" value="P:GTP biosynthetic process"/>
    <property type="evidence" value="ECO:0007669"/>
    <property type="project" value="InterPro"/>
</dbReference>
<dbReference type="GO" id="GO:0006228">
    <property type="term" value="P:UTP biosynthetic process"/>
    <property type="evidence" value="ECO:0007669"/>
    <property type="project" value="InterPro"/>
</dbReference>
<evidence type="ECO:0000313" key="10">
    <source>
        <dbReference type="EMBL" id="KAB3529850.1"/>
    </source>
</evidence>
<accession>A0A833M9H1</accession>
<reference evidence="10 11" key="1">
    <citation type="submission" date="2019-10" db="EMBL/GenBank/DDBJ databases">
        <title>Alkaliphilus serpentinus sp. nov. and Alkaliphilus pronyensis sp. nov., two novel anaerobic alkaliphilic species isolated from the serpentinized-hosted hydrothermal field of the Prony Bay (New Caledonia).</title>
        <authorList>
            <person name="Postec A."/>
        </authorList>
    </citation>
    <scope>NUCLEOTIDE SEQUENCE [LARGE SCALE GENOMIC DNA]</scope>
    <source>
        <strain evidence="10 11">LacT</strain>
    </source>
</reference>
<dbReference type="EMBL" id="WBZB01000025">
    <property type="protein sequence ID" value="KAB3529850.1"/>
    <property type="molecule type" value="Genomic_DNA"/>
</dbReference>
<keyword evidence="6" id="KW-0546">Nucleotide metabolism</keyword>
<evidence type="ECO:0000256" key="7">
    <source>
        <dbReference type="PROSITE-ProRule" id="PRU00706"/>
    </source>
</evidence>
<sequence>MEVSMSIDVFEQGLSIENERDKVSRALFLIRTEAIQRNLVGEIIKRIEKKGLKIIGIKMVNLNEEIMCNLYSNCFDLPYFDEMLRYHTEGPVIVLVVEGINGNKNANEVCGKVGISGTIRGDLSMHPARNLLHCSNLDKSNYEIEVFFKENELFEYDLFLQRWTR</sequence>
<comment type="cofactor">
    <cofactor evidence="1">
        <name>Mg(2+)</name>
        <dbReference type="ChEBI" id="CHEBI:18420"/>
    </cofactor>
</comment>
<dbReference type="InterPro" id="IPR001564">
    <property type="entry name" value="Nucleoside_diP_kinase"/>
</dbReference>
<feature type="domain" description="Nucleoside diphosphate kinase-like" evidence="9">
    <location>
        <begin position="23"/>
        <end position="155"/>
    </location>
</feature>
<evidence type="ECO:0000256" key="8">
    <source>
        <dbReference type="RuleBase" id="RU004011"/>
    </source>
</evidence>
<dbReference type="GO" id="GO:0004550">
    <property type="term" value="F:nucleoside diphosphate kinase activity"/>
    <property type="evidence" value="ECO:0007669"/>
    <property type="project" value="UniProtKB-EC"/>
</dbReference>
<gene>
    <name evidence="10" type="ORF">F8153_08610</name>
</gene>
<dbReference type="InterPro" id="IPR036850">
    <property type="entry name" value="NDK-like_dom_sf"/>
</dbReference>
<comment type="caution">
    <text evidence="10">The sequence shown here is derived from an EMBL/GenBank/DDBJ whole genome shotgun (WGS) entry which is preliminary data.</text>
</comment>
<proteinExistence type="inferred from homology"/>
<dbReference type="InterPro" id="IPR034907">
    <property type="entry name" value="NDK-like_dom"/>
</dbReference>
<dbReference type="Pfam" id="PF00334">
    <property type="entry name" value="NDK"/>
    <property type="match status" value="1"/>
</dbReference>
<dbReference type="SMART" id="SM00562">
    <property type="entry name" value="NDK"/>
    <property type="match status" value="1"/>
</dbReference>
<comment type="caution">
    <text evidence="7">Lacks conserved residue(s) required for the propagation of feature annotation.</text>
</comment>
<evidence type="ECO:0000256" key="2">
    <source>
        <dbReference type="ARBA" id="ARBA00008142"/>
    </source>
</evidence>
<dbReference type="AlphaFoldDB" id="A0A833M9H1"/>
<evidence type="ECO:0000313" key="11">
    <source>
        <dbReference type="Proteomes" id="UP000465601"/>
    </source>
</evidence>
<dbReference type="SUPFAM" id="SSF54919">
    <property type="entry name" value="Nucleoside diphosphate kinase, NDK"/>
    <property type="match status" value="1"/>
</dbReference>